<accession>A0A261VSZ4</accession>
<dbReference type="RefSeq" id="WP_094807055.1">
    <property type="nucleotide sequence ID" value="NZ_NEVT01000006.1"/>
</dbReference>
<evidence type="ECO:0000256" key="2">
    <source>
        <dbReference type="ARBA" id="ARBA00022475"/>
    </source>
</evidence>
<feature type="transmembrane region" description="Helical" evidence="6">
    <location>
        <begin position="42"/>
        <end position="66"/>
    </location>
</feature>
<dbReference type="EMBL" id="NEVT01000006">
    <property type="protein sequence ID" value="OZI76383.1"/>
    <property type="molecule type" value="Genomic_DNA"/>
</dbReference>
<dbReference type="Pfam" id="PF01810">
    <property type="entry name" value="LysE"/>
    <property type="match status" value="1"/>
</dbReference>
<proteinExistence type="predicted"/>
<keyword evidence="8" id="KW-1185">Reference proteome</keyword>
<evidence type="ECO:0000256" key="6">
    <source>
        <dbReference type="SAM" id="Phobius"/>
    </source>
</evidence>
<feature type="transmembrane region" description="Helical" evidence="6">
    <location>
        <begin position="134"/>
        <end position="151"/>
    </location>
</feature>
<comment type="caution">
    <text evidence="7">The sequence shown here is derived from an EMBL/GenBank/DDBJ whole genome shotgun (WGS) entry which is preliminary data.</text>
</comment>
<dbReference type="Proteomes" id="UP000215633">
    <property type="component" value="Unassembled WGS sequence"/>
</dbReference>
<organism evidence="7 8">
    <name type="scientific">Bordetella genomosp. 2</name>
    <dbReference type="NCBI Taxonomy" id="1983456"/>
    <lineage>
        <taxon>Bacteria</taxon>
        <taxon>Pseudomonadati</taxon>
        <taxon>Pseudomonadota</taxon>
        <taxon>Betaproteobacteria</taxon>
        <taxon>Burkholderiales</taxon>
        <taxon>Alcaligenaceae</taxon>
        <taxon>Bordetella</taxon>
    </lineage>
</organism>
<reference evidence="8" key="1">
    <citation type="submission" date="2017-05" db="EMBL/GenBank/DDBJ databases">
        <title>Complete and WGS of Bordetella genogroups.</title>
        <authorList>
            <person name="Spilker T."/>
            <person name="Lipuma J."/>
        </authorList>
    </citation>
    <scope>NUCLEOTIDE SEQUENCE [LARGE SCALE GENOMIC DNA]</scope>
    <source>
        <strain evidence="8">AU8256</strain>
    </source>
</reference>
<keyword evidence="3 6" id="KW-0812">Transmembrane</keyword>
<feature type="transmembrane region" description="Helical" evidence="6">
    <location>
        <begin position="72"/>
        <end position="92"/>
    </location>
</feature>
<keyword evidence="5 6" id="KW-0472">Membrane</keyword>
<dbReference type="GO" id="GO:0015171">
    <property type="term" value="F:amino acid transmembrane transporter activity"/>
    <property type="evidence" value="ECO:0007669"/>
    <property type="project" value="TreeGrafter"/>
</dbReference>
<keyword evidence="4 6" id="KW-1133">Transmembrane helix</keyword>
<gene>
    <name evidence="7" type="ORF">CAL24_14675</name>
</gene>
<comment type="subcellular location">
    <subcellularLocation>
        <location evidence="1">Cell membrane</location>
        <topology evidence="1">Multi-pass membrane protein</topology>
    </subcellularLocation>
</comment>
<sequence length="225" mass="23067">MAFSWQQFIVVAGAHFLALLSPGPDFFLIVRGALLHGWRKTAATCLGIAAANGVFIALAIGGFAALRPHSPLFHALQAAGCLYLGYLGILFIRHARAADAALRAAGAGGGGAPPSWARRFAAGFGSGILNPKNALFYASLFALLAGERTSAGVQLAYGVWMFAAVLGWDLLVAVGIGHPAVMARCARYSVAVERGTGAVLLAIAAGGLWLLAGSAMPAWLAPAAQ</sequence>
<feature type="transmembrane region" description="Helical" evidence="6">
    <location>
        <begin position="157"/>
        <end position="177"/>
    </location>
</feature>
<evidence type="ECO:0000256" key="3">
    <source>
        <dbReference type="ARBA" id="ARBA00022692"/>
    </source>
</evidence>
<dbReference type="PANTHER" id="PTHR30086">
    <property type="entry name" value="ARGININE EXPORTER PROTEIN ARGO"/>
    <property type="match status" value="1"/>
</dbReference>
<evidence type="ECO:0000256" key="5">
    <source>
        <dbReference type="ARBA" id="ARBA00023136"/>
    </source>
</evidence>
<dbReference type="PANTHER" id="PTHR30086:SF17">
    <property type="entry name" value="LYSE FAMILY TRANSLOCATOR"/>
    <property type="match status" value="1"/>
</dbReference>
<name>A0A261VSZ4_9BORD</name>
<evidence type="ECO:0000313" key="8">
    <source>
        <dbReference type="Proteomes" id="UP000215633"/>
    </source>
</evidence>
<feature type="transmembrane region" description="Helical" evidence="6">
    <location>
        <begin position="6"/>
        <end position="30"/>
    </location>
</feature>
<evidence type="ECO:0000313" key="7">
    <source>
        <dbReference type="EMBL" id="OZI76383.1"/>
    </source>
</evidence>
<protein>
    <submittedName>
        <fullName evidence="7">Lysine transporter LysE</fullName>
    </submittedName>
</protein>
<evidence type="ECO:0000256" key="4">
    <source>
        <dbReference type="ARBA" id="ARBA00022989"/>
    </source>
</evidence>
<evidence type="ECO:0000256" key="1">
    <source>
        <dbReference type="ARBA" id="ARBA00004651"/>
    </source>
</evidence>
<feature type="transmembrane region" description="Helical" evidence="6">
    <location>
        <begin position="198"/>
        <end position="220"/>
    </location>
</feature>
<dbReference type="AlphaFoldDB" id="A0A261VSZ4"/>
<dbReference type="InterPro" id="IPR001123">
    <property type="entry name" value="LeuE-type"/>
</dbReference>
<keyword evidence="2" id="KW-1003">Cell membrane</keyword>
<dbReference type="GO" id="GO:0005886">
    <property type="term" value="C:plasma membrane"/>
    <property type="evidence" value="ECO:0007669"/>
    <property type="project" value="UniProtKB-SubCell"/>
</dbReference>